<evidence type="ECO:0000259" key="1">
    <source>
        <dbReference type="PROSITE" id="PS51740"/>
    </source>
</evidence>
<dbReference type="NCBIfam" id="TIGR01439">
    <property type="entry name" value="lp_hng_hel_AbrB"/>
    <property type="match status" value="1"/>
</dbReference>
<dbReference type="GO" id="GO:0003677">
    <property type="term" value="F:DNA binding"/>
    <property type="evidence" value="ECO:0007669"/>
    <property type="project" value="UniProtKB-KW"/>
</dbReference>
<evidence type="ECO:0000313" key="3">
    <source>
        <dbReference type="EMBL" id="HGT98495.1"/>
    </source>
</evidence>
<dbReference type="AlphaFoldDB" id="A0A7J3MY54"/>
<dbReference type="EMBL" id="DTDH01000106">
    <property type="protein sequence ID" value="HGT98495.1"/>
    <property type="molecule type" value="Genomic_DNA"/>
</dbReference>
<dbReference type="InterPro" id="IPR007159">
    <property type="entry name" value="SpoVT-AbrB_dom"/>
</dbReference>
<accession>A0A7J3MY54</accession>
<dbReference type="InterPro" id="IPR037914">
    <property type="entry name" value="SpoVT-AbrB_sf"/>
</dbReference>
<protein>
    <submittedName>
        <fullName evidence="3">AbrB/MazE/SpoVT family DNA-binding domain-containing protein</fullName>
    </submittedName>
</protein>
<sequence>MEVIVRIDAKGCIMIPSDIRKKLGIDNIVRLRVEEDKIIVERIKDPIEFLELSVVSGTNDVEMEIGMLRKAIDEEIEGGI</sequence>
<dbReference type="SMART" id="SM00966">
    <property type="entry name" value="SpoVT_AbrB"/>
    <property type="match status" value="1"/>
</dbReference>
<dbReference type="Gene3D" id="2.10.260.10">
    <property type="match status" value="1"/>
</dbReference>
<proteinExistence type="predicted"/>
<reference evidence="3" key="1">
    <citation type="journal article" date="2020" name="mSystems">
        <title>Genome- and Community-Level Interaction Insights into Carbon Utilization and Element Cycling Functions of Hydrothermarchaeota in Hydrothermal Sediment.</title>
        <authorList>
            <person name="Zhou Z."/>
            <person name="Liu Y."/>
            <person name="Xu W."/>
            <person name="Pan J."/>
            <person name="Luo Z.H."/>
            <person name="Li M."/>
        </authorList>
    </citation>
    <scope>NUCLEOTIDE SEQUENCE [LARGE SCALE GENOMIC DNA]</scope>
    <source>
        <strain evidence="2">SpSt-629</strain>
        <strain evidence="3">SpSt-688</strain>
    </source>
</reference>
<comment type="caution">
    <text evidence="3">The sequence shown here is derived from an EMBL/GenBank/DDBJ whole genome shotgun (WGS) entry which is preliminary data.</text>
</comment>
<dbReference type="PROSITE" id="PS51740">
    <property type="entry name" value="SPOVT_ABRB"/>
    <property type="match status" value="1"/>
</dbReference>
<dbReference type="SUPFAM" id="SSF89447">
    <property type="entry name" value="AbrB/MazE/MraZ-like"/>
    <property type="match status" value="1"/>
</dbReference>
<gene>
    <name evidence="2" type="ORF">ENT99_07565</name>
    <name evidence="3" type="ORF">ENU64_03610</name>
</gene>
<name>A0A7J3MY54_9CREN</name>
<organism evidence="3">
    <name type="scientific">Ignisphaera aggregans</name>
    <dbReference type="NCBI Taxonomy" id="334771"/>
    <lineage>
        <taxon>Archaea</taxon>
        <taxon>Thermoproteota</taxon>
        <taxon>Thermoprotei</taxon>
        <taxon>Desulfurococcales</taxon>
        <taxon>Desulfurococcaceae</taxon>
        <taxon>Ignisphaera</taxon>
    </lineage>
</organism>
<feature type="domain" description="SpoVT-AbrB" evidence="1">
    <location>
        <begin position="2"/>
        <end position="45"/>
    </location>
</feature>
<keyword evidence="3" id="KW-0238">DNA-binding</keyword>
<dbReference type="EMBL" id="DTAU01000143">
    <property type="protein sequence ID" value="HFQ79534.1"/>
    <property type="molecule type" value="Genomic_DNA"/>
</dbReference>
<evidence type="ECO:0000313" key="2">
    <source>
        <dbReference type="EMBL" id="HFQ79534.1"/>
    </source>
</evidence>